<proteinExistence type="predicted"/>
<dbReference type="EMBL" id="RJVK01000001">
    <property type="protein sequence ID" value="ROR41072.1"/>
    <property type="molecule type" value="Genomic_DNA"/>
</dbReference>
<evidence type="ECO:0000313" key="4">
    <source>
        <dbReference type="Proteomes" id="UP000272781"/>
    </source>
</evidence>
<organism evidence="3 4">
    <name type="scientific">Caminibacter pacificus</name>
    <dbReference type="NCBI Taxonomy" id="1424653"/>
    <lineage>
        <taxon>Bacteria</taxon>
        <taxon>Pseudomonadati</taxon>
        <taxon>Campylobacterota</taxon>
        <taxon>Epsilonproteobacteria</taxon>
        <taxon>Nautiliales</taxon>
        <taxon>Nautiliaceae</taxon>
        <taxon>Caminibacter</taxon>
    </lineage>
</organism>
<dbReference type="GO" id="GO:0051607">
    <property type="term" value="P:defense response to virus"/>
    <property type="evidence" value="ECO:0007669"/>
    <property type="project" value="UniProtKB-KW"/>
</dbReference>
<keyword evidence="1" id="KW-0051">Antiviral defense</keyword>
<dbReference type="InterPro" id="IPR013421">
    <property type="entry name" value="CRISPR-assoc_prot_Cas5_HALMA"/>
</dbReference>
<accession>A0AAJ4RE41</accession>
<dbReference type="NCBIfam" id="TIGR02593">
    <property type="entry name" value="CRISPR_cas5"/>
    <property type="match status" value="1"/>
</dbReference>
<gene>
    <name evidence="2" type="primary">cas5b</name>
    <name evidence="2" type="ORF">C6V80_04350</name>
    <name evidence="3" type="ORF">EDC58_0556</name>
</gene>
<evidence type="ECO:0000313" key="3">
    <source>
        <dbReference type="EMBL" id="ROR41072.1"/>
    </source>
</evidence>
<evidence type="ECO:0000256" key="1">
    <source>
        <dbReference type="ARBA" id="ARBA00023118"/>
    </source>
</evidence>
<dbReference type="InterPro" id="IPR013422">
    <property type="entry name" value="CRISPR-assoc_prot_Cas5_N"/>
</dbReference>
<dbReference type="Proteomes" id="UP000272781">
    <property type="component" value="Unassembled WGS sequence"/>
</dbReference>
<reference evidence="3 4" key="2">
    <citation type="submission" date="2018-11" db="EMBL/GenBank/DDBJ databases">
        <title>Genomic Encyclopedia of Type Strains, Phase IV (KMG-IV): sequencing the most valuable type-strain genomes for metagenomic binning, comparative biology and taxonomic classification.</title>
        <authorList>
            <person name="Goeker M."/>
        </authorList>
    </citation>
    <scope>NUCLEOTIDE SEQUENCE [LARGE SCALE GENOMIC DNA]</scope>
    <source>
        <strain evidence="3 4">DSM 27783</strain>
    </source>
</reference>
<dbReference type="NCBIfam" id="TIGR02592">
    <property type="entry name" value="cas_Cas5h"/>
    <property type="match status" value="1"/>
</dbReference>
<protein>
    <submittedName>
        <fullName evidence="3">CRISPR-associated protein Cas5h</fullName>
    </submittedName>
    <submittedName>
        <fullName evidence="2">Type I-B CRISPR-associated protein Cas5</fullName>
    </submittedName>
</protein>
<reference evidence="5" key="1">
    <citation type="submission" date="2018-03" db="EMBL/GenBank/DDBJ databases">
        <title>A comparative analysis of the Nautiliaceae.</title>
        <authorList>
            <person name="Grosche A."/>
            <person name="Smedile F."/>
            <person name="Vetriani C."/>
        </authorList>
    </citation>
    <scope>NUCLEOTIDE SEQUENCE [LARGE SCALE GENOMIC DNA]</scope>
    <source>
        <strain evidence="5">TB6</strain>
    </source>
</reference>
<evidence type="ECO:0000313" key="2">
    <source>
        <dbReference type="EMBL" id="QCI28213.2"/>
    </source>
</evidence>
<dbReference type="RefSeq" id="WP_123351970.1">
    <property type="nucleotide sequence ID" value="NZ_CP027432.2"/>
</dbReference>
<dbReference type="Proteomes" id="UP000298805">
    <property type="component" value="Chromosome"/>
</dbReference>
<name>A0AAJ4RE41_9BACT</name>
<reference evidence="2" key="3">
    <citation type="submission" date="2019-06" db="EMBL/GenBank/DDBJ databases">
        <title>A comparative analysis of the Nautiliaceae.</title>
        <authorList>
            <person name="Grosche A."/>
            <person name="Smedile F."/>
            <person name="Vetriani C."/>
        </authorList>
    </citation>
    <scope>NUCLEOTIDE SEQUENCE</scope>
    <source>
        <strain evidence="2">TB6</strain>
    </source>
</reference>
<evidence type="ECO:0000313" key="5">
    <source>
        <dbReference type="Proteomes" id="UP000298805"/>
    </source>
</evidence>
<dbReference type="EMBL" id="CP027432">
    <property type="protein sequence ID" value="QCI28213.2"/>
    <property type="molecule type" value="Genomic_DNA"/>
</dbReference>
<dbReference type="AlphaFoldDB" id="A0AAJ4RE41"/>
<sequence>MKAFKFNLSGKFAHFKKPDVNQDVYFTYSHIHKVALLGIFGAIMGLEGYHKDIKDYPDFYKKLKYLNVAIIPKKPYFNKKIQAFNNSVGYASGEQGGNLIVKEQWLENPSWDIVVEDDGSEEYNELKRRIDLMEFVYNPYLGKNEHFANISDFEEIELKKATKPLKCISLVPKDKVQMVSIGNRRDIKFYYEEYLPVGLKEKFLIYEYEKMIFSSWIVESEEMWEISGYGIEFIEKGIE</sequence>
<dbReference type="Gene3D" id="3.30.70.2660">
    <property type="match status" value="1"/>
</dbReference>
<keyword evidence="5" id="KW-1185">Reference proteome</keyword>